<dbReference type="EMBL" id="CP102480">
    <property type="protein sequence ID" value="UUX49602.1"/>
    <property type="molecule type" value="Genomic_DNA"/>
</dbReference>
<dbReference type="Gene3D" id="3.40.50.2000">
    <property type="entry name" value="Glycogen Phosphorylase B"/>
    <property type="match status" value="1"/>
</dbReference>
<evidence type="ECO:0000256" key="3">
    <source>
        <dbReference type="ARBA" id="ARBA00022679"/>
    </source>
</evidence>
<accession>A0A9J7ARV3</accession>
<dbReference type="PANTHER" id="PTHR44835:SF1">
    <property type="entry name" value="PROTEIN O-GLCNAC TRANSFERASE"/>
    <property type="match status" value="1"/>
</dbReference>
<dbReference type="InterPro" id="IPR011990">
    <property type="entry name" value="TPR-like_helical_dom_sf"/>
</dbReference>
<gene>
    <name evidence="4" type="ORF">NUH88_19650</name>
</gene>
<dbReference type="Proteomes" id="UP001060336">
    <property type="component" value="Chromosome"/>
</dbReference>
<dbReference type="SUPFAM" id="SSF53756">
    <property type="entry name" value="UDP-Glycosyltransferase/glycogen phosphorylase"/>
    <property type="match status" value="1"/>
</dbReference>
<dbReference type="AlphaFoldDB" id="A0A9J7ARV3"/>
<dbReference type="GO" id="GO:0016757">
    <property type="term" value="F:glycosyltransferase activity"/>
    <property type="evidence" value="ECO:0007669"/>
    <property type="project" value="UniProtKB-KW"/>
</dbReference>
<dbReference type="RefSeq" id="WP_257768360.1">
    <property type="nucleotide sequence ID" value="NZ_CP102480.1"/>
</dbReference>
<name>A0A9J7ARV3_9PROT</name>
<reference evidence="4" key="1">
    <citation type="submission" date="2022-08" db="EMBL/GenBank/DDBJ databases">
        <title>Nisaea acidiphila sp. nov., isolated from a marine algal debris and emended description of the genus Nisaea Urios et al. 2008.</title>
        <authorList>
            <person name="Kwon K."/>
        </authorList>
    </citation>
    <scope>NUCLEOTIDE SEQUENCE</scope>
    <source>
        <strain evidence="4">MEBiC11861</strain>
    </source>
</reference>
<evidence type="ECO:0000256" key="1">
    <source>
        <dbReference type="ARBA" id="ARBA00004922"/>
    </source>
</evidence>
<keyword evidence="3" id="KW-0808">Transferase</keyword>
<dbReference type="KEGG" id="naci:NUH88_19650"/>
<evidence type="ECO:0000256" key="2">
    <source>
        <dbReference type="ARBA" id="ARBA00022676"/>
    </source>
</evidence>
<protein>
    <recommendedName>
        <fullName evidence="6">O-GlcNAc transferase C-terminal domain-containing protein</fullName>
    </recommendedName>
</protein>
<dbReference type="InterPro" id="IPR051939">
    <property type="entry name" value="Glycosyltr_41/O-GlcNAc_trsf"/>
</dbReference>
<dbReference type="Gene3D" id="3.40.50.11380">
    <property type="match status" value="1"/>
</dbReference>
<keyword evidence="2" id="KW-0328">Glycosyltransferase</keyword>
<proteinExistence type="predicted"/>
<sequence length="573" mass="63199">MIAAIACVFLGRNPAPCFRRASICAPEKWQPIYNRSKLLSEDEKDTVLRRALSIAPTQREILESLAASVFGRDRLTSEGSVLDQRLLAVDPASANAWSRIGNRTSKSGAPEKALAIVSRLAALPGDLRTPWKRISACLPPGFDSIEQRDRITGTLKSALTELQDAPLLPDPQSEVGVRRLFYLAYAGIEDKEFMQRFGDATIRQVSSGAFHARTGGRPSKLRGPCRVAIVSGCVGEHSVWEAIGRWWSEALRDAGIAATLYDLNGAAREQDRACFDTVVSGPKPWSEWLEIIHASGHQVLLYPEIGIDPAALFLANHRLAPIQVNSWGHPVTSGLSTIDYFVGSEFLDPPGAEGQYSETLFRMPGLGAELSEPRSAPRLKIPSGRPTAIICQSLFKFLPDFDETLRRIVETADDCRIIVVKAGDDITVQRYISRLFSHFAKHGHDPEQVFDLRERTRPEEYASLLQEADLYLDSPTFSGFNSVLHAANAGVPVLTTDARCLRARLAAAVLTALGLETDLVPQPSDYAERAAKLLGDRRRSLELGETARENLSTVWRNQNMRAPFAEFMTTVLR</sequence>
<keyword evidence="5" id="KW-1185">Reference proteome</keyword>
<evidence type="ECO:0000313" key="5">
    <source>
        <dbReference type="Proteomes" id="UP001060336"/>
    </source>
</evidence>
<comment type="pathway">
    <text evidence="1">Protein modification; protein glycosylation.</text>
</comment>
<evidence type="ECO:0008006" key="6">
    <source>
        <dbReference type="Google" id="ProtNLM"/>
    </source>
</evidence>
<dbReference type="Gene3D" id="1.25.40.10">
    <property type="entry name" value="Tetratricopeptide repeat domain"/>
    <property type="match status" value="1"/>
</dbReference>
<evidence type="ECO:0000313" key="4">
    <source>
        <dbReference type="EMBL" id="UUX49602.1"/>
    </source>
</evidence>
<organism evidence="4 5">
    <name type="scientific">Nisaea acidiphila</name>
    <dbReference type="NCBI Taxonomy" id="1862145"/>
    <lineage>
        <taxon>Bacteria</taxon>
        <taxon>Pseudomonadati</taxon>
        <taxon>Pseudomonadota</taxon>
        <taxon>Alphaproteobacteria</taxon>
        <taxon>Rhodospirillales</taxon>
        <taxon>Thalassobaculaceae</taxon>
        <taxon>Nisaea</taxon>
    </lineage>
</organism>
<dbReference type="PANTHER" id="PTHR44835">
    <property type="entry name" value="UDP-N-ACETYLGLUCOSAMINE--PEPTIDE N-ACETYLGLUCOSAMINYLTRANSFERASE SPINDLY-RELATED"/>
    <property type="match status" value="1"/>
</dbReference>